<feature type="compositionally biased region" description="Low complexity" evidence="1">
    <location>
        <begin position="588"/>
        <end position="602"/>
    </location>
</feature>
<feature type="compositionally biased region" description="Polar residues" evidence="1">
    <location>
        <begin position="31"/>
        <end position="43"/>
    </location>
</feature>
<dbReference type="Gene3D" id="1.20.1050.80">
    <property type="entry name" value="VPS9 domain"/>
    <property type="match status" value="1"/>
</dbReference>
<dbReference type="GO" id="GO:0005085">
    <property type="term" value="F:guanyl-nucleotide exchange factor activity"/>
    <property type="evidence" value="ECO:0007669"/>
    <property type="project" value="InterPro"/>
</dbReference>
<evidence type="ECO:0000259" key="2">
    <source>
        <dbReference type="PROSITE" id="PS51205"/>
    </source>
</evidence>
<evidence type="ECO:0000313" key="3">
    <source>
        <dbReference type="EMBL" id="TKX26392.1"/>
    </source>
</evidence>
<feature type="compositionally biased region" description="Polar residues" evidence="1">
    <location>
        <begin position="169"/>
        <end position="180"/>
    </location>
</feature>
<feature type="region of interest" description="Disordered" evidence="1">
    <location>
        <begin position="158"/>
        <end position="195"/>
    </location>
</feature>
<feature type="region of interest" description="Disordered" evidence="1">
    <location>
        <begin position="427"/>
        <end position="465"/>
    </location>
</feature>
<reference evidence="3 4" key="1">
    <citation type="submission" date="2018-02" db="EMBL/GenBank/DDBJ databases">
        <title>Draft genome sequences of Elsinoe sp., causing black scab on jojoba.</title>
        <authorList>
            <person name="Stodart B."/>
            <person name="Jeffress S."/>
            <person name="Ash G."/>
            <person name="Arun Chinnappa K."/>
        </authorList>
    </citation>
    <scope>NUCLEOTIDE SEQUENCE [LARGE SCALE GENOMIC DNA]</scope>
    <source>
        <strain evidence="3 4">Hillstone_2</strain>
    </source>
</reference>
<dbReference type="InterPro" id="IPR003123">
    <property type="entry name" value="VPS9"/>
</dbReference>
<protein>
    <recommendedName>
        <fullName evidence="2">VPS9 domain-containing protein</fullName>
    </recommendedName>
</protein>
<feature type="region of interest" description="Disordered" evidence="1">
    <location>
        <begin position="1"/>
        <end position="45"/>
    </location>
</feature>
<dbReference type="PANTHER" id="PTHR23101:SF97">
    <property type="entry name" value="DOMAIN PROTEIN, PUTATIVE (AFU_ORTHOLOGUE AFUA_2G10890)-RELATED"/>
    <property type="match status" value="1"/>
</dbReference>
<dbReference type="SUPFAM" id="SSF109993">
    <property type="entry name" value="VPS9 domain"/>
    <property type="match status" value="1"/>
</dbReference>
<accession>A0A4V6DW38</accession>
<dbReference type="AlphaFoldDB" id="A0A4V6DW38"/>
<dbReference type="EMBL" id="PTQR01000013">
    <property type="protein sequence ID" value="TKX26392.1"/>
    <property type="molecule type" value="Genomic_DNA"/>
</dbReference>
<evidence type="ECO:0000313" key="4">
    <source>
        <dbReference type="Proteomes" id="UP000308133"/>
    </source>
</evidence>
<evidence type="ECO:0000256" key="1">
    <source>
        <dbReference type="SAM" id="MobiDB-lite"/>
    </source>
</evidence>
<feature type="domain" description="VPS9" evidence="2">
    <location>
        <begin position="245"/>
        <end position="402"/>
    </location>
</feature>
<proteinExistence type="predicted"/>
<dbReference type="GO" id="GO:0030139">
    <property type="term" value="C:endocytic vesicle"/>
    <property type="evidence" value="ECO:0007669"/>
    <property type="project" value="TreeGrafter"/>
</dbReference>
<dbReference type="GO" id="GO:0031267">
    <property type="term" value="F:small GTPase binding"/>
    <property type="evidence" value="ECO:0007669"/>
    <property type="project" value="TreeGrafter"/>
</dbReference>
<name>A0A4V6DW38_9PEZI</name>
<organism evidence="3 4">
    <name type="scientific">Elsinoe australis</name>
    <dbReference type="NCBI Taxonomy" id="40998"/>
    <lineage>
        <taxon>Eukaryota</taxon>
        <taxon>Fungi</taxon>
        <taxon>Dikarya</taxon>
        <taxon>Ascomycota</taxon>
        <taxon>Pezizomycotina</taxon>
        <taxon>Dothideomycetes</taxon>
        <taxon>Dothideomycetidae</taxon>
        <taxon>Myriangiales</taxon>
        <taxon>Elsinoaceae</taxon>
        <taxon>Elsinoe</taxon>
    </lineage>
</organism>
<dbReference type="PROSITE" id="PS51205">
    <property type="entry name" value="VPS9"/>
    <property type="match status" value="1"/>
</dbReference>
<feature type="compositionally biased region" description="Polar residues" evidence="1">
    <location>
        <begin position="1"/>
        <end position="19"/>
    </location>
</feature>
<dbReference type="Pfam" id="PF02204">
    <property type="entry name" value="VPS9"/>
    <property type="match status" value="1"/>
</dbReference>
<gene>
    <name evidence="3" type="ORF">C1H76_1354</name>
</gene>
<dbReference type="GO" id="GO:0005829">
    <property type="term" value="C:cytosol"/>
    <property type="evidence" value="ECO:0007669"/>
    <property type="project" value="TreeGrafter"/>
</dbReference>
<dbReference type="InterPro" id="IPR045046">
    <property type="entry name" value="Vps9-like"/>
</dbReference>
<sequence>MSNSSAAESQRPRVQTARSFQRFEPPVTHPESPSRTRANTVHTPTIPLVPEARQLALSPEEHGKVKTSDIFEGSDQHDGRLDPGVTEHAEQPVPQVETLEQLPIEIRSFTERFLKSLSVKSHAAPLTIDNIADLFQDFYIQAESHISTHIAALTTKLSRESLRDKSPAPSISSRTSTTSKGPPRAGSIDDDGGDQQMLTASEITGKRRARRLLELQRASLEEAVERGVCEKVYHRLYRHRSTDDEEKDAKLRSKTAALSLVGIGLKELHVNIPDPKDGTDDAAAKLQTEIFNRLGTARESLQKMDQEHYPRGKLQHLTSAHQSIVETLAHVFPSTSSADEVLPTLIYTLITSPPESLNVASNLHFIQLFRANARVDGEAAYCLVNLEAAISFLETVDLSSLRTEDLASKPADVLGIAASDSKDTRSLTADLPAVSNPDQKTTDDRDSPAPDSPARPKRPFQDNQRKISYMLQAQAERIEASRENFINSADQAFDSINSTLENSFKFLFGRLKEQENESQHSPVIIPKTLDDARRLVKSPIQEEDEELLASSRTSLAAAVSDDPLSQPNDKLLGMVAGRRPAREQSVESNRSGGSNKRSSFFGGDEKPGQGPAEAVGNFVNALNPLSRFGVGVPSFPKFGRSPSGQVPDQMMVEKAPPSQATQKHTRQVSGQAVNAEVDLNAAEALAQLKKAKPPVKRFMEVKDAKELKVGEIDDLLKDYRRLANLLGDAITS</sequence>
<dbReference type="GO" id="GO:0016192">
    <property type="term" value="P:vesicle-mediated transport"/>
    <property type="evidence" value="ECO:0007669"/>
    <property type="project" value="InterPro"/>
</dbReference>
<dbReference type="SMART" id="SM00167">
    <property type="entry name" value="VPS9"/>
    <property type="match status" value="1"/>
</dbReference>
<dbReference type="InterPro" id="IPR037191">
    <property type="entry name" value="VPS9_dom_sf"/>
</dbReference>
<dbReference type="Proteomes" id="UP000308133">
    <property type="component" value="Unassembled WGS sequence"/>
</dbReference>
<comment type="caution">
    <text evidence="3">The sequence shown here is derived from an EMBL/GenBank/DDBJ whole genome shotgun (WGS) entry which is preliminary data.</text>
</comment>
<feature type="region of interest" description="Disordered" evidence="1">
    <location>
        <begin position="577"/>
        <end position="615"/>
    </location>
</feature>
<dbReference type="PANTHER" id="PTHR23101">
    <property type="entry name" value="RAB GDP/GTP EXCHANGE FACTOR"/>
    <property type="match status" value="1"/>
</dbReference>